<evidence type="ECO:0000256" key="11">
    <source>
        <dbReference type="PROSITE-ProRule" id="PRU01360"/>
    </source>
</evidence>
<evidence type="ECO:0000256" key="7">
    <source>
        <dbReference type="ARBA" id="ARBA00023065"/>
    </source>
</evidence>
<keyword evidence="8 12" id="KW-0798">TonB box</keyword>
<keyword evidence="16" id="KW-0675">Receptor</keyword>
<organism evidence="16 17">
    <name type="scientific">Aurantiacibacter flavus</name>
    <dbReference type="NCBI Taxonomy" id="3145232"/>
    <lineage>
        <taxon>Bacteria</taxon>
        <taxon>Pseudomonadati</taxon>
        <taxon>Pseudomonadota</taxon>
        <taxon>Alphaproteobacteria</taxon>
        <taxon>Sphingomonadales</taxon>
        <taxon>Erythrobacteraceae</taxon>
        <taxon>Aurantiacibacter</taxon>
    </lineage>
</organism>
<keyword evidence="4" id="KW-0410">Iron transport</keyword>
<reference evidence="16 17" key="1">
    <citation type="submission" date="2024-05" db="EMBL/GenBank/DDBJ databases">
        <authorList>
            <person name="Park S."/>
        </authorList>
    </citation>
    <scope>NUCLEOTIDE SEQUENCE [LARGE SCALE GENOMIC DNA]</scope>
    <source>
        <strain evidence="16 17">DGU5</strain>
    </source>
</reference>
<accession>A0ABV0CV36</accession>
<name>A0ABV0CV36_9SPHN</name>
<evidence type="ECO:0000256" key="3">
    <source>
        <dbReference type="ARBA" id="ARBA00022452"/>
    </source>
</evidence>
<feature type="chain" id="PRO_5046317483" evidence="13">
    <location>
        <begin position="30"/>
        <end position="835"/>
    </location>
</feature>
<evidence type="ECO:0000313" key="16">
    <source>
        <dbReference type="EMBL" id="MEN7536728.1"/>
    </source>
</evidence>
<dbReference type="EMBL" id="JBDLBR010000002">
    <property type="protein sequence ID" value="MEN7536728.1"/>
    <property type="molecule type" value="Genomic_DNA"/>
</dbReference>
<sequence>MTFCTHIKPRMLMAGVALTAIGWSSLASAQDGEGGANSSDGFVGNAIVVTAQRQAQSLDDVPISVAAFDTRAMDERGVRSIDDLSQISPGLVIQRSDTRNASAARISIRGINSAAGAATTGIYIDDVPIQARSLGYASYSVFPQVFDLERVEVLRGPQGTLFGAGAQGGAVRFITPDPSLYDLSVYGRGEVSTTEKGDESWELGAAVGVPLIEGKLALRVSAWHRFEGGYVDRMVYDRPNGGGPYISSFYLNHPYYQATYPGLTPVDGTPEPTTGTIVEKDSNYLETDIVRAALRFTPTDELDITASVFYQNTYSNDSATYWLNLSDVENHDFVQGNNQAQPSSDEFYIPSLEVEYDAGPFSIVSTTSYFKRDQEAFNDYTTFEHAIYFGSYLSDLDESTDAYQFNEQENFTQELRFQSNGGGPVNWVLGFFYTDNKQEARQYNDISTLPVPFPEMGCPPSPVPPFVVTPPFCYGAPVEGSDRSPVDGAVLGNALDPMTLDETQAAVFAQVDYDITERLTLTAGVRVAKTDVDISATNYGPIVGPEPVIAEAQQSETPITPKFGLNYQINDDTLVYASVAKGFRTGGGNPEIGQGCNLSLSQNGLSFYDSDSLWSYEVGAKGGLFNNRLQINASGYYIEWDNIQQNIGLPCGFQFVINGGSAVSKGFDADITIWPTDQLMLSTAVGYNHAEFRENVPNPAGAGNLLSAGDRVAGSPWQVATSAMYEVPMGSVEGYLRGDWNYVSAWPDELINQNPANTSYNAALRTQPGYHQVNLRAGVRLDTFDVSLFVRNVFNDAPELGYGQSPAAFSAGGPDLYQAVTVRPRTFGLTLVGRY</sequence>
<dbReference type="RefSeq" id="WP_346784181.1">
    <property type="nucleotide sequence ID" value="NZ_JBDLBR010000002.1"/>
</dbReference>
<dbReference type="InterPro" id="IPR036942">
    <property type="entry name" value="Beta-barrel_TonB_sf"/>
</dbReference>
<comment type="subcellular location">
    <subcellularLocation>
        <location evidence="1 11">Cell outer membrane</location>
        <topology evidence="1 11">Multi-pass membrane protein</topology>
    </subcellularLocation>
</comment>
<evidence type="ECO:0000256" key="10">
    <source>
        <dbReference type="ARBA" id="ARBA00023237"/>
    </source>
</evidence>
<keyword evidence="9 11" id="KW-0472">Membrane</keyword>
<protein>
    <submittedName>
        <fullName evidence="16">TonB-dependent receptor</fullName>
    </submittedName>
</protein>
<keyword evidence="2 11" id="KW-0813">Transport</keyword>
<dbReference type="Proteomes" id="UP001484535">
    <property type="component" value="Unassembled WGS sequence"/>
</dbReference>
<evidence type="ECO:0000256" key="5">
    <source>
        <dbReference type="ARBA" id="ARBA00022692"/>
    </source>
</evidence>
<keyword evidence="7" id="KW-0406">Ion transport</keyword>
<dbReference type="InterPro" id="IPR000531">
    <property type="entry name" value="Beta-barrel_TonB"/>
</dbReference>
<comment type="similarity">
    <text evidence="11 12">Belongs to the TonB-dependent receptor family.</text>
</comment>
<proteinExistence type="inferred from homology"/>
<dbReference type="PANTHER" id="PTHR32552:SF81">
    <property type="entry name" value="TONB-DEPENDENT OUTER MEMBRANE RECEPTOR"/>
    <property type="match status" value="1"/>
</dbReference>
<evidence type="ECO:0000256" key="1">
    <source>
        <dbReference type="ARBA" id="ARBA00004571"/>
    </source>
</evidence>
<keyword evidence="10 11" id="KW-0998">Cell outer membrane</keyword>
<evidence type="ECO:0000256" key="6">
    <source>
        <dbReference type="ARBA" id="ARBA00023004"/>
    </source>
</evidence>
<dbReference type="InterPro" id="IPR012910">
    <property type="entry name" value="Plug_dom"/>
</dbReference>
<feature type="domain" description="TonB-dependent receptor-like beta-barrel" evidence="14">
    <location>
        <begin position="311"/>
        <end position="793"/>
    </location>
</feature>
<evidence type="ECO:0000256" key="12">
    <source>
        <dbReference type="RuleBase" id="RU003357"/>
    </source>
</evidence>
<keyword evidence="6" id="KW-0408">Iron</keyword>
<comment type="caution">
    <text evidence="16">The sequence shown here is derived from an EMBL/GenBank/DDBJ whole genome shotgun (WGS) entry which is preliminary data.</text>
</comment>
<feature type="domain" description="TonB-dependent receptor plug" evidence="15">
    <location>
        <begin position="58"/>
        <end position="170"/>
    </location>
</feature>
<keyword evidence="13" id="KW-0732">Signal</keyword>
<evidence type="ECO:0000256" key="4">
    <source>
        <dbReference type="ARBA" id="ARBA00022496"/>
    </source>
</evidence>
<keyword evidence="3 11" id="KW-1134">Transmembrane beta strand</keyword>
<dbReference type="PANTHER" id="PTHR32552">
    <property type="entry name" value="FERRICHROME IRON RECEPTOR-RELATED"/>
    <property type="match status" value="1"/>
</dbReference>
<gene>
    <name evidence="16" type="ORF">ABDJ38_06045</name>
</gene>
<dbReference type="Pfam" id="PF07715">
    <property type="entry name" value="Plug"/>
    <property type="match status" value="1"/>
</dbReference>
<evidence type="ECO:0000259" key="14">
    <source>
        <dbReference type="Pfam" id="PF00593"/>
    </source>
</evidence>
<dbReference type="PROSITE" id="PS52016">
    <property type="entry name" value="TONB_DEPENDENT_REC_3"/>
    <property type="match status" value="1"/>
</dbReference>
<evidence type="ECO:0000313" key="17">
    <source>
        <dbReference type="Proteomes" id="UP001484535"/>
    </source>
</evidence>
<feature type="signal peptide" evidence="13">
    <location>
        <begin position="1"/>
        <end position="29"/>
    </location>
</feature>
<dbReference type="InterPro" id="IPR039426">
    <property type="entry name" value="TonB-dep_rcpt-like"/>
</dbReference>
<keyword evidence="17" id="KW-1185">Reference proteome</keyword>
<evidence type="ECO:0000259" key="15">
    <source>
        <dbReference type="Pfam" id="PF07715"/>
    </source>
</evidence>
<evidence type="ECO:0000256" key="8">
    <source>
        <dbReference type="ARBA" id="ARBA00023077"/>
    </source>
</evidence>
<evidence type="ECO:0000256" key="13">
    <source>
        <dbReference type="SAM" id="SignalP"/>
    </source>
</evidence>
<dbReference type="SUPFAM" id="SSF56935">
    <property type="entry name" value="Porins"/>
    <property type="match status" value="1"/>
</dbReference>
<dbReference type="Pfam" id="PF00593">
    <property type="entry name" value="TonB_dep_Rec_b-barrel"/>
    <property type="match status" value="1"/>
</dbReference>
<keyword evidence="5 11" id="KW-0812">Transmembrane</keyword>
<evidence type="ECO:0000256" key="9">
    <source>
        <dbReference type="ARBA" id="ARBA00023136"/>
    </source>
</evidence>
<evidence type="ECO:0000256" key="2">
    <source>
        <dbReference type="ARBA" id="ARBA00022448"/>
    </source>
</evidence>
<dbReference type="Gene3D" id="2.40.170.20">
    <property type="entry name" value="TonB-dependent receptor, beta-barrel domain"/>
    <property type="match status" value="3"/>
</dbReference>